<dbReference type="Pfam" id="PF03195">
    <property type="entry name" value="LOB"/>
    <property type="match status" value="1"/>
</dbReference>
<sequence>MSCNGCRVLRKGCSDTCILRPCLERITDGPQAQAHATLFVAKFFGRASLLSLLSAVPSPSRPDKVHRLTCWIGAALFRSLLYEACGRTINPVNGASGLLWTGNWDRCQAAVDTVLCRGALRPLPDIGATAADMGDLYGWCRSAEKKRSELTDDSCDLELYLMQPRMPRLRGDGEEVLSSEGSVTTADEGCDGAAVEQRVLLNLFS</sequence>
<comment type="similarity">
    <text evidence="1">Belongs to the LOB domain-containing protein family.</text>
</comment>
<comment type="caution">
    <text evidence="3">The sequence shown here is derived from an EMBL/GenBank/DDBJ whole genome shotgun (WGS) entry which is preliminary data.</text>
</comment>
<dbReference type="EMBL" id="LSRQ01000665">
    <property type="protein sequence ID" value="OAY81454.1"/>
    <property type="molecule type" value="Genomic_DNA"/>
</dbReference>
<dbReference type="AlphaFoldDB" id="A0A199VWQ8"/>
<dbReference type="Proteomes" id="UP000092600">
    <property type="component" value="Unassembled WGS sequence"/>
</dbReference>
<dbReference type="GO" id="GO:0010468">
    <property type="term" value="P:regulation of gene expression"/>
    <property type="evidence" value="ECO:0007669"/>
    <property type="project" value="TreeGrafter"/>
</dbReference>
<dbReference type="PANTHER" id="PTHR31304:SF1">
    <property type="entry name" value="LOB DOMAIN-CONTAINING PROTEIN 39"/>
    <property type="match status" value="1"/>
</dbReference>
<dbReference type="InterPro" id="IPR004883">
    <property type="entry name" value="LOB"/>
</dbReference>
<dbReference type="PROSITE" id="PS50891">
    <property type="entry name" value="LOB"/>
    <property type="match status" value="1"/>
</dbReference>
<name>A0A199VWQ8_ANACO</name>
<dbReference type="STRING" id="4615.A0A199VWQ8"/>
<reference evidence="3 4" key="1">
    <citation type="journal article" date="2016" name="DNA Res.">
        <title>The draft genome of MD-2 pineapple using hybrid error correction of long reads.</title>
        <authorList>
            <person name="Redwan R.M."/>
            <person name="Saidin A."/>
            <person name="Kumar S.V."/>
        </authorList>
    </citation>
    <scope>NUCLEOTIDE SEQUENCE [LARGE SCALE GENOMIC DNA]</scope>
    <source>
        <strain evidence="4">cv. MD2</strain>
        <tissue evidence="3">Leaf</tissue>
    </source>
</reference>
<evidence type="ECO:0000313" key="3">
    <source>
        <dbReference type="EMBL" id="OAY81454.1"/>
    </source>
</evidence>
<protein>
    <submittedName>
        <fullName evidence="3">LOB domain-containing protein 38</fullName>
    </submittedName>
</protein>
<organism evidence="3 4">
    <name type="scientific">Ananas comosus</name>
    <name type="common">Pineapple</name>
    <name type="synonym">Ananas ananas</name>
    <dbReference type="NCBI Taxonomy" id="4615"/>
    <lineage>
        <taxon>Eukaryota</taxon>
        <taxon>Viridiplantae</taxon>
        <taxon>Streptophyta</taxon>
        <taxon>Embryophyta</taxon>
        <taxon>Tracheophyta</taxon>
        <taxon>Spermatophyta</taxon>
        <taxon>Magnoliopsida</taxon>
        <taxon>Liliopsida</taxon>
        <taxon>Poales</taxon>
        <taxon>Bromeliaceae</taxon>
        <taxon>Bromelioideae</taxon>
        <taxon>Ananas</taxon>
    </lineage>
</organism>
<feature type="domain" description="LOB" evidence="2">
    <location>
        <begin position="1"/>
        <end position="120"/>
    </location>
</feature>
<evidence type="ECO:0000256" key="1">
    <source>
        <dbReference type="ARBA" id="ARBA00005474"/>
    </source>
</evidence>
<proteinExistence type="inferred from homology"/>
<dbReference type="PANTHER" id="PTHR31304">
    <property type="entry name" value="LOB DOMAIN-CONTAINING PROTEIN 38"/>
    <property type="match status" value="1"/>
</dbReference>
<gene>
    <name evidence="3" type="ORF">ACMD2_05575</name>
</gene>
<evidence type="ECO:0000313" key="4">
    <source>
        <dbReference type="Proteomes" id="UP000092600"/>
    </source>
</evidence>
<accession>A0A199VWQ8</accession>
<evidence type="ECO:0000259" key="2">
    <source>
        <dbReference type="PROSITE" id="PS50891"/>
    </source>
</evidence>